<sequence>MPYCVVTAAAAAVAGGAHAQEEEVRIFYQRYGHGATKVLLIIGFAGTYESWGPQVKGLTGAIEPVDEEAPAGDDSGAAEGVEVCCFDNRGMGRSSVPEQKSQYTTAIMAKDALELMDHLGWRKAHVFGHSMGSMIASKLAAMAPDRVASLALLNTTGGGYQCIPKCAVAFCNSFSGFWTAYYRVEKINRNMIRNWLESTIGNDFVMRKGSMGEALVGRFEFSGTRWTSLMVDWHTISLACRFLRARTPEQRAILDLEVHYTKEYLEEAVGSSTRRQMLYQEYVKGLSSGGMQSRHGFEGQLNACWTHKLSTKELDRIRLAGFFVLIIHGRDDVIAQLYYARRLAEKLQPAAKLVELHGGHLVSHERPAEVNMSLMEMIKASKSNTDLEEWSNLPKKSGGTSLLANRILDDSDMNLVLSVSEMVMA</sequence>
<dbReference type="AlphaFoldDB" id="A0A3L6QJG8"/>
<dbReference type="InterPro" id="IPR029058">
    <property type="entry name" value="AB_hydrolase_fold"/>
</dbReference>
<dbReference type="Gene3D" id="3.40.50.1820">
    <property type="entry name" value="alpha/beta hydrolase"/>
    <property type="match status" value="1"/>
</dbReference>
<reference evidence="3" key="1">
    <citation type="journal article" date="2019" name="Nat. Commun.">
        <title>The genome of broomcorn millet.</title>
        <authorList>
            <person name="Zou C."/>
            <person name="Miki D."/>
            <person name="Li D."/>
            <person name="Tang Q."/>
            <person name="Xiao L."/>
            <person name="Rajput S."/>
            <person name="Deng P."/>
            <person name="Jia W."/>
            <person name="Huang R."/>
            <person name="Zhang M."/>
            <person name="Sun Y."/>
            <person name="Hu J."/>
            <person name="Fu X."/>
            <person name="Schnable P.S."/>
            <person name="Li F."/>
            <person name="Zhang H."/>
            <person name="Feng B."/>
            <person name="Zhu X."/>
            <person name="Liu R."/>
            <person name="Schnable J.C."/>
            <person name="Zhu J.-K."/>
            <person name="Zhang H."/>
        </authorList>
    </citation>
    <scope>NUCLEOTIDE SEQUENCE [LARGE SCALE GENOMIC DNA]</scope>
</reference>
<proteinExistence type="predicted"/>
<dbReference type="PANTHER" id="PTHR43433:SF5">
    <property type="entry name" value="AB HYDROLASE-1 DOMAIN-CONTAINING PROTEIN"/>
    <property type="match status" value="1"/>
</dbReference>
<evidence type="ECO:0000259" key="1">
    <source>
        <dbReference type="Pfam" id="PF00561"/>
    </source>
</evidence>
<dbReference type="EMBL" id="PQIB02000012">
    <property type="protein sequence ID" value="RLM80389.1"/>
    <property type="molecule type" value="Genomic_DNA"/>
</dbReference>
<dbReference type="Proteomes" id="UP000275267">
    <property type="component" value="Unassembled WGS sequence"/>
</dbReference>
<dbReference type="InterPro" id="IPR000073">
    <property type="entry name" value="AB_hydrolase_1"/>
</dbReference>
<dbReference type="InterPro" id="IPR050471">
    <property type="entry name" value="AB_hydrolase"/>
</dbReference>
<keyword evidence="3" id="KW-1185">Reference proteome</keyword>
<accession>A0A3L6QJG8</accession>
<organism evidence="2 3">
    <name type="scientific">Panicum miliaceum</name>
    <name type="common">Proso millet</name>
    <name type="synonym">Broomcorn millet</name>
    <dbReference type="NCBI Taxonomy" id="4540"/>
    <lineage>
        <taxon>Eukaryota</taxon>
        <taxon>Viridiplantae</taxon>
        <taxon>Streptophyta</taxon>
        <taxon>Embryophyta</taxon>
        <taxon>Tracheophyta</taxon>
        <taxon>Spermatophyta</taxon>
        <taxon>Magnoliopsida</taxon>
        <taxon>Liliopsida</taxon>
        <taxon>Poales</taxon>
        <taxon>Poaceae</taxon>
        <taxon>PACMAD clade</taxon>
        <taxon>Panicoideae</taxon>
        <taxon>Panicodae</taxon>
        <taxon>Paniceae</taxon>
        <taxon>Panicinae</taxon>
        <taxon>Panicum</taxon>
        <taxon>Panicum sect. Panicum</taxon>
    </lineage>
</organism>
<protein>
    <recommendedName>
        <fullName evidence="1">AB hydrolase-1 domain-containing protein</fullName>
    </recommendedName>
</protein>
<evidence type="ECO:0000313" key="3">
    <source>
        <dbReference type="Proteomes" id="UP000275267"/>
    </source>
</evidence>
<evidence type="ECO:0000313" key="2">
    <source>
        <dbReference type="EMBL" id="RLM80389.1"/>
    </source>
</evidence>
<gene>
    <name evidence="2" type="ORF">C2845_PM12G12380</name>
</gene>
<dbReference type="Pfam" id="PF00561">
    <property type="entry name" value="Abhydrolase_1"/>
    <property type="match status" value="1"/>
</dbReference>
<dbReference type="PANTHER" id="PTHR43433">
    <property type="entry name" value="HYDROLASE, ALPHA/BETA FOLD FAMILY PROTEIN"/>
    <property type="match status" value="1"/>
</dbReference>
<name>A0A3L6QJG8_PANMI</name>
<feature type="domain" description="AB hydrolase-1" evidence="1">
    <location>
        <begin position="39"/>
        <end position="155"/>
    </location>
</feature>
<dbReference type="STRING" id="4540.A0A3L6QJG8"/>
<dbReference type="OrthoDB" id="19657at2759"/>
<dbReference type="SUPFAM" id="SSF53474">
    <property type="entry name" value="alpha/beta-Hydrolases"/>
    <property type="match status" value="1"/>
</dbReference>
<comment type="caution">
    <text evidence="2">The sequence shown here is derived from an EMBL/GenBank/DDBJ whole genome shotgun (WGS) entry which is preliminary data.</text>
</comment>